<name>A0A1N7LAV6_9BACL</name>
<sequence length="238" mass="27610">MSQLETYWVTVPDWITPDLLAGSHSFLDPEEQQTYDRYRVDFKKIEFLTGRVLLKKLLSCKLKLPPEEIRFVRNDYGKLFLKTDHAPQLFFNLTHTDRLVACVFSSRDGVGIDMERIRRAPFEVMNQVFLQSEMDWVQSQPNPEMKERAFFLLWTRKEAVMKAVGLGFSLPPKTFTVPRIWGEVTDHRYKYFTSRLSLPESDALCSVVLAHPKPAESHGVSCSFQRLTVEQLYGLGRG</sequence>
<evidence type="ECO:0000259" key="3">
    <source>
        <dbReference type="Pfam" id="PF01648"/>
    </source>
</evidence>
<dbReference type="GO" id="GO:0000287">
    <property type="term" value="F:magnesium ion binding"/>
    <property type="evidence" value="ECO:0007669"/>
    <property type="project" value="InterPro"/>
</dbReference>
<protein>
    <submittedName>
        <fullName evidence="5">4'-phosphopantetheinyl transferase</fullName>
    </submittedName>
</protein>
<gene>
    <name evidence="5" type="ORF">SAMN05421790_10460</name>
</gene>
<dbReference type="RefSeq" id="WP_076524372.1">
    <property type="nucleotide sequence ID" value="NZ_CP048103.1"/>
</dbReference>
<dbReference type="Pfam" id="PF22624">
    <property type="entry name" value="AASDHPPT_N"/>
    <property type="match status" value="1"/>
</dbReference>
<feature type="domain" description="4'-phosphopantetheinyl transferase" evidence="3">
    <location>
        <begin position="109"/>
        <end position="182"/>
    </location>
</feature>
<keyword evidence="6" id="KW-1185">Reference proteome</keyword>
<dbReference type="EMBL" id="FTOD01000004">
    <property type="protein sequence ID" value="SIS70982.1"/>
    <property type="molecule type" value="Genomic_DNA"/>
</dbReference>
<evidence type="ECO:0000259" key="4">
    <source>
        <dbReference type="Pfam" id="PF22624"/>
    </source>
</evidence>
<feature type="domain" description="4'-phosphopantetheinyl transferase N-terminal" evidence="4">
    <location>
        <begin position="24"/>
        <end position="102"/>
    </location>
</feature>
<comment type="similarity">
    <text evidence="1">Belongs to the P-Pant transferase superfamily. Gsp/Sfp/HetI/AcpT family.</text>
</comment>
<dbReference type="OrthoDB" id="9808281at2"/>
<dbReference type="InterPro" id="IPR050559">
    <property type="entry name" value="P-Pant_transferase_sf"/>
</dbReference>
<proteinExistence type="inferred from homology"/>
<dbReference type="PANTHER" id="PTHR12215:SF10">
    <property type="entry name" value="L-AMINOADIPATE-SEMIALDEHYDE DEHYDROGENASE-PHOSPHOPANTETHEINYL TRANSFERASE"/>
    <property type="match status" value="1"/>
</dbReference>
<dbReference type="PANTHER" id="PTHR12215">
    <property type="entry name" value="PHOSPHOPANTETHEINE TRANSFERASE"/>
    <property type="match status" value="1"/>
</dbReference>
<dbReference type="SUPFAM" id="SSF56214">
    <property type="entry name" value="4'-phosphopantetheinyl transferase"/>
    <property type="match status" value="2"/>
</dbReference>
<dbReference type="Gene3D" id="3.90.470.20">
    <property type="entry name" value="4'-phosphopantetheinyl transferase domain"/>
    <property type="match status" value="2"/>
</dbReference>
<evidence type="ECO:0000256" key="2">
    <source>
        <dbReference type="ARBA" id="ARBA00022679"/>
    </source>
</evidence>
<dbReference type="Proteomes" id="UP000186795">
    <property type="component" value="Unassembled WGS sequence"/>
</dbReference>
<accession>A0A1N7LAV6</accession>
<evidence type="ECO:0000313" key="6">
    <source>
        <dbReference type="Proteomes" id="UP000186795"/>
    </source>
</evidence>
<organism evidence="5 6">
    <name type="scientific">Kroppenstedtia eburnea</name>
    <dbReference type="NCBI Taxonomy" id="714067"/>
    <lineage>
        <taxon>Bacteria</taxon>
        <taxon>Bacillati</taxon>
        <taxon>Bacillota</taxon>
        <taxon>Bacilli</taxon>
        <taxon>Bacillales</taxon>
        <taxon>Thermoactinomycetaceae</taxon>
        <taxon>Kroppenstedtia</taxon>
    </lineage>
</organism>
<evidence type="ECO:0000313" key="5">
    <source>
        <dbReference type="EMBL" id="SIS70982.1"/>
    </source>
</evidence>
<dbReference type="Pfam" id="PF01648">
    <property type="entry name" value="ACPS"/>
    <property type="match status" value="1"/>
</dbReference>
<dbReference type="GO" id="GO:0019878">
    <property type="term" value="P:lysine biosynthetic process via aminoadipic acid"/>
    <property type="evidence" value="ECO:0007669"/>
    <property type="project" value="TreeGrafter"/>
</dbReference>
<dbReference type="AlphaFoldDB" id="A0A1N7LAV6"/>
<evidence type="ECO:0000256" key="1">
    <source>
        <dbReference type="ARBA" id="ARBA00010990"/>
    </source>
</evidence>
<reference evidence="6" key="1">
    <citation type="submission" date="2017-01" db="EMBL/GenBank/DDBJ databases">
        <authorList>
            <person name="Varghese N."/>
            <person name="Submissions S."/>
        </authorList>
    </citation>
    <scope>NUCLEOTIDE SEQUENCE [LARGE SCALE GENOMIC DNA]</scope>
    <source>
        <strain evidence="6">DSM 45196</strain>
    </source>
</reference>
<keyword evidence="2 5" id="KW-0808">Transferase</keyword>
<dbReference type="InterPro" id="IPR055066">
    <property type="entry name" value="AASDHPPT_N"/>
</dbReference>
<dbReference type="InterPro" id="IPR008278">
    <property type="entry name" value="4-PPantetheinyl_Trfase_dom"/>
</dbReference>
<dbReference type="GO" id="GO:0005829">
    <property type="term" value="C:cytosol"/>
    <property type="evidence" value="ECO:0007669"/>
    <property type="project" value="TreeGrafter"/>
</dbReference>
<dbReference type="GO" id="GO:0008897">
    <property type="term" value="F:holo-[acyl-carrier-protein] synthase activity"/>
    <property type="evidence" value="ECO:0007669"/>
    <property type="project" value="InterPro"/>
</dbReference>
<dbReference type="InterPro" id="IPR037143">
    <property type="entry name" value="4-PPantetheinyl_Trfase_dom_sf"/>
</dbReference>